<sequence>TTQSILHGSPEARKEAEQQYSRIVARGKYVHGFEVHRVKPDMVDQYKETAAHYYTGIAQDGQAQVKLTGSWETVVGELDLFFHILEYENFKAYEATAQYIKTSDHLQAYRRMLPYLTSRQLQLNALFAFMASEPTTGESKTSANKNNSAVPDKVPPKTGGIFELRTYQLESGRLLEWENAWRRGLDARRAVASPVGAWYAQIGRLHQVYHLWRYESLEVRKETRERAWQADGWAETVSETAKLAKIMDSYILEALPYSPLK</sequence>
<dbReference type="Proteomes" id="UP000054144">
    <property type="component" value="Unassembled WGS sequence"/>
</dbReference>
<organism evidence="3 4">
    <name type="scientific">Fistulina hepatica ATCC 64428</name>
    <dbReference type="NCBI Taxonomy" id="1128425"/>
    <lineage>
        <taxon>Eukaryota</taxon>
        <taxon>Fungi</taxon>
        <taxon>Dikarya</taxon>
        <taxon>Basidiomycota</taxon>
        <taxon>Agaricomycotina</taxon>
        <taxon>Agaricomycetes</taxon>
        <taxon>Agaricomycetidae</taxon>
        <taxon>Agaricales</taxon>
        <taxon>Fistulinaceae</taxon>
        <taxon>Fistulina</taxon>
    </lineage>
</organism>
<feature type="non-terminal residue" evidence="3">
    <location>
        <position position="1"/>
    </location>
</feature>
<dbReference type="EMBL" id="KN881675">
    <property type="protein sequence ID" value="KIY50438.1"/>
    <property type="molecule type" value="Genomic_DNA"/>
</dbReference>
<proteinExistence type="inferred from homology"/>
<feature type="domain" description="NIPSNAP" evidence="2">
    <location>
        <begin position="162"/>
        <end position="259"/>
    </location>
</feature>
<dbReference type="PANTHER" id="PTHR21017">
    <property type="entry name" value="NIPSNAP-RELATED"/>
    <property type="match status" value="1"/>
</dbReference>
<dbReference type="FunFam" id="3.30.70.100:FF:000004">
    <property type="entry name" value="NIPSNAP family protein"/>
    <property type="match status" value="1"/>
</dbReference>
<accession>A0A0D7AHX0</accession>
<dbReference type="SUPFAM" id="SSF54909">
    <property type="entry name" value="Dimeric alpha+beta barrel"/>
    <property type="match status" value="2"/>
</dbReference>
<dbReference type="Pfam" id="PF07978">
    <property type="entry name" value="NIPSNAP"/>
    <property type="match status" value="1"/>
</dbReference>
<evidence type="ECO:0000256" key="1">
    <source>
        <dbReference type="ARBA" id="ARBA00005291"/>
    </source>
</evidence>
<evidence type="ECO:0000313" key="4">
    <source>
        <dbReference type="Proteomes" id="UP000054144"/>
    </source>
</evidence>
<dbReference type="InterPro" id="IPR011008">
    <property type="entry name" value="Dimeric_a/b-barrel"/>
</dbReference>
<dbReference type="InterPro" id="IPR051557">
    <property type="entry name" value="NipSnap_domain"/>
</dbReference>
<comment type="similarity">
    <text evidence="1">Belongs to the NipSnap family.</text>
</comment>
<keyword evidence="4" id="KW-1185">Reference proteome</keyword>
<evidence type="ECO:0000313" key="3">
    <source>
        <dbReference type="EMBL" id="KIY50438.1"/>
    </source>
</evidence>
<dbReference type="OrthoDB" id="10262843at2759"/>
<name>A0A0D7AHX0_9AGAR</name>
<reference evidence="3 4" key="1">
    <citation type="journal article" date="2015" name="Fungal Genet. Biol.">
        <title>Evolution of novel wood decay mechanisms in Agaricales revealed by the genome sequences of Fistulina hepatica and Cylindrobasidium torrendii.</title>
        <authorList>
            <person name="Floudas D."/>
            <person name="Held B.W."/>
            <person name="Riley R."/>
            <person name="Nagy L.G."/>
            <person name="Koehler G."/>
            <person name="Ransdell A.S."/>
            <person name="Younus H."/>
            <person name="Chow J."/>
            <person name="Chiniquy J."/>
            <person name="Lipzen A."/>
            <person name="Tritt A."/>
            <person name="Sun H."/>
            <person name="Haridas S."/>
            <person name="LaButti K."/>
            <person name="Ohm R.A."/>
            <person name="Kues U."/>
            <person name="Blanchette R.A."/>
            <person name="Grigoriev I.V."/>
            <person name="Minto R.E."/>
            <person name="Hibbett D.S."/>
        </authorList>
    </citation>
    <scope>NUCLEOTIDE SEQUENCE [LARGE SCALE GENOMIC DNA]</scope>
    <source>
        <strain evidence="3 4">ATCC 64428</strain>
    </source>
</reference>
<dbReference type="GO" id="GO:0000423">
    <property type="term" value="P:mitophagy"/>
    <property type="evidence" value="ECO:0007669"/>
    <property type="project" value="UniProtKB-ARBA"/>
</dbReference>
<protein>
    <submittedName>
        <fullName evidence="3">NIPSNAP-domain-containing protein</fullName>
    </submittedName>
</protein>
<gene>
    <name evidence="3" type="ORF">FISHEDRAFT_38791</name>
</gene>
<dbReference type="AlphaFoldDB" id="A0A0D7AHX0"/>
<evidence type="ECO:0000259" key="2">
    <source>
        <dbReference type="Pfam" id="PF07978"/>
    </source>
</evidence>
<dbReference type="PANTHER" id="PTHR21017:SF17">
    <property type="entry name" value="PROTEIN NIPSNAP"/>
    <property type="match status" value="1"/>
</dbReference>
<dbReference type="InterPro" id="IPR012577">
    <property type="entry name" value="NIPSNAP"/>
</dbReference>
<dbReference type="Gene3D" id="3.30.70.100">
    <property type="match status" value="2"/>
</dbReference>
<dbReference type="GO" id="GO:0005739">
    <property type="term" value="C:mitochondrion"/>
    <property type="evidence" value="ECO:0007669"/>
    <property type="project" value="TreeGrafter"/>
</dbReference>